<dbReference type="KEGG" id="acan:ACA1_285490"/>
<keyword evidence="2" id="KW-0808">Transferase</keyword>
<dbReference type="Gene3D" id="3.30.2130.30">
    <property type="match status" value="1"/>
</dbReference>
<keyword evidence="7" id="KW-1185">Reference proteome</keyword>
<dbReference type="PANTHER" id="PTHR14911">
    <property type="entry name" value="THUMP DOMAIN-CONTAINING"/>
    <property type="match status" value="1"/>
</dbReference>
<dbReference type="Proteomes" id="UP000011083">
    <property type="component" value="Unassembled WGS sequence"/>
</dbReference>
<sequence length="440" mass="48431">MLYLGEVTEGLEFIAADELKSRLRRDWVAMGGDSEMKVDAGPPPEESHEWVDTLAISAIRARTAFLGGLLTVETVFVFLDHIVGLPQDESGLDAIEHHVRDRLDAAKWDQALHVWTRHFRELGRATSSTSTDEADIVDHAEAAADADTTALSSSTSFAPQFRCSCRRRGEQMWQSHAVAGAVGAGMVDRFPNWKVSLKTYELEVYVNVIKADMILGVSLSHRPTDGNSNYAGHPGGRKKRRRQKGFVTLLGKTALSPTIANSLILLADIKPGQVVLDPFCGVGTLPIHAAAIEPGAIVIGADRAKSEVNKTVNNLQLYNERVAPRCPWVDIVQWDVRRLPIRSSFVDVVISDLPFGVRSGSTKSNHVLYPLALKELARVTKLQGKALLITADDDLMTNVVAKATHLWRTVQTHSFLMGLNEMRITLYVLERCDSTEPPAQ</sequence>
<evidence type="ECO:0000256" key="3">
    <source>
        <dbReference type="ARBA" id="ARBA00022694"/>
    </source>
</evidence>
<dbReference type="EMBL" id="KB007908">
    <property type="protein sequence ID" value="ELR21190.1"/>
    <property type="molecule type" value="Genomic_DNA"/>
</dbReference>
<name>L8H7S9_ACACF</name>
<dbReference type="GO" id="GO:0016423">
    <property type="term" value="F:tRNA (guanine) methyltransferase activity"/>
    <property type="evidence" value="ECO:0007669"/>
    <property type="project" value="TreeGrafter"/>
</dbReference>
<dbReference type="InterPro" id="IPR004114">
    <property type="entry name" value="THUMP_dom"/>
</dbReference>
<dbReference type="GO" id="GO:0003723">
    <property type="term" value="F:RNA binding"/>
    <property type="evidence" value="ECO:0007669"/>
    <property type="project" value="InterPro"/>
</dbReference>
<evidence type="ECO:0000259" key="4">
    <source>
        <dbReference type="Pfam" id="PF01170"/>
    </source>
</evidence>
<keyword evidence="3" id="KW-0819">tRNA processing</keyword>
<dbReference type="VEuPathDB" id="AmoebaDB:ACA1_285490"/>
<dbReference type="InterPro" id="IPR029063">
    <property type="entry name" value="SAM-dependent_MTases_sf"/>
</dbReference>
<evidence type="ECO:0000313" key="7">
    <source>
        <dbReference type="Proteomes" id="UP000011083"/>
    </source>
</evidence>
<feature type="domain" description="Ribosomal RNA large subunit methyltransferase K/L-like methyltransferase" evidence="4">
    <location>
        <begin position="250"/>
        <end position="408"/>
    </location>
</feature>
<evidence type="ECO:0000256" key="1">
    <source>
        <dbReference type="ARBA" id="ARBA00004496"/>
    </source>
</evidence>
<dbReference type="SUPFAM" id="SSF53335">
    <property type="entry name" value="S-adenosyl-L-methionine-dependent methyltransferases"/>
    <property type="match status" value="1"/>
</dbReference>
<dbReference type="OrthoDB" id="47730at2759"/>
<dbReference type="PANTHER" id="PTHR14911:SF13">
    <property type="entry name" value="TRNA (GUANINE(6)-N2)-METHYLTRANSFERASE THUMP3"/>
    <property type="match status" value="1"/>
</dbReference>
<accession>L8H7S9</accession>
<dbReference type="GO" id="GO:0005737">
    <property type="term" value="C:cytoplasm"/>
    <property type="evidence" value="ECO:0007669"/>
    <property type="project" value="UniProtKB-SubCell"/>
</dbReference>
<dbReference type="GeneID" id="14922070"/>
<dbReference type="RefSeq" id="XP_004344933.1">
    <property type="nucleotide sequence ID" value="XM_004344883.1"/>
</dbReference>
<comment type="subcellular location">
    <subcellularLocation>
        <location evidence="1">Cytoplasm</location>
    </subcellularLocation>
</comment>
<dbReference type="STRING" id="1257118.L8H7S9"/>
<evidence type="ECO:0000259" key="5">
    <source>
        <dbReference type="Pfam" id="PF02926"/>
    </source>
</evidence>
<dbReference type="GO" id="GO:0030488">
    <property type="term" value="P:tRNA methylation"/>
    <property type="evidence" value="ECO:0007669"/>
    <property type="project" value="TreeGrafter"/>
</dbReference>
<feature type="domain" description="THUMP" evidence="5">
    <location>
        <begin position="135"/>
        <end position="216"/>
    </location>
</feature>
<protein>
    <submittedName>
        <fullName evidence="6">THUMP domain containing 3 isoform 1, putative</fullName>
    </submittedName>
</protein>
<dbReference type="Pfam" id="PF02926">
    <property type="entry name" value="THUMP"/>
    <property type="match status" value="1"/>
</dbReference>
<dbReference type="CDD" id="cd02440">
    <property type="entry name" value="AdoMet_MTases"/>
    <property type="match status" value="1"/>
</dbReference>
<dbReference type="FunFam" id="3.40.50.150:FF:000073">
    <property type="entry name" value="THUMP domain containing 3"/>
    <property type="match status" value="1"/>
</dbReference>
<reference evidence="6 7" key="1">
    <citation type="journal article" date="2013" name="Genome Biol.">
        <title>Genome of Acanthamoeba castellanii highlights extensive lateral gene transfer and early evolution of tyrosine kinase signaling.</title>
        <authorList>
            <person name="Clarke M."/>
            <person name="Lohan A.J."/>
            <person name="Liu B."/>
            <person name="Lagkouvardos I."/>
            <person name="Roy S."/>
            <person name="Zafar N."/>
            <person name="Bertelli C."/>
            <person name="Schilde C."/>
            <person name="Kianianmomeni A."/>
            <person name="Burglin T.R."/>
            <person name="Frech C."/>
            <person name="Turcotte B."/>
            <person name="Kopec K.O."/>
            <person name="Synnott J.M."/>
            <person name="Choo C."/>
            <person name="Paponov I."/>
            <person name="Finkler A."/>
            <person name="Soon Heng Tan C."/>
            <person name="Hutchins A.P."/>
            <person name="Weinmeier T."/>
            <person name="Rattei T."/>
            <person name="Chu J.S."/>
            <person name="Gimenez G."/>
            <person name="Irimia M."/>
            <person name="Rigden D.J."/>
            <person name="Fitzpatrick D.A."/>
            <person name="Lorenzo-Morales J."/>
            <person name="Bateman A."/>
            <person name="Chiu C.H."/>
            <person name="Tang P."/>
            <person name="Hegemann P."/>
            <person name="Fromm H."/>
            <person name="Raoult D."/>
            <person name="Greub G."/>
            <person name="Miranda-Saavedra D."/>
            <person name="Chen N."/>
            <person name="Nash P."/>
            <person name="Ginger M.L."/>
            <person name="Horn M."/>
            <person name="Schaap P."/>
            <person name="Caler L."/>
            <person name="Loftus B."/>
        </authorList>
    </citation>
    <scope>NUCLEOTIDE SEQUENCE [LARGE SCALE GENOMIC DNA]</scope>
    <source>
        <strain evidence="6 7">Neff</strain>
    </source>
</reference>
<organism evidence="6 7">
    <name type="scientific">Acanthamoeba castellanii (strain ATCC 30010 / Neff)</name>
    <dbReference type="NCBI Taxonomy" id="1257118"/>
    <lineage>
        <taxon>Eukaryota</taxon>
        <taxon>Amoebozoa</taxon>
        <taxon>Discosea</taxon>
        <taxon>Longamoebia</taxon>
        <taxon>Centramoebida</taxon>
        <taxon>Acanthamoebidae</taxon>
        <taxon>Acanthamoeba</taxon>
    </lineage>
</organism>
<dbReference type="GO" id="GO:0043527">
    <property type="term" value="C:tRNA methyltransferase complex"/>
    <property type="evidence" value="ECO:0007669"/>
    <property type="project" value="UniProtKB-ARBA"/>
</dbReference>
<proteinExistence type="predicted"/>
<dbReference type="Pfam" id="PF01170">
    <property type="entry name" value="UPF0020"/>
    <property type="match status" value="1"/>
</dbReference>
<dbReference type="Gene3D" id="3.40.50.150">
    <property type="entry name" value="Vaccinia Virus protein VP39"/>
    <property type="match status" value="1"/>
</dbReference>
<dbReference type="SUPFAM" id="SSF143437">
    <property type="entry name" value="THUMP domain-like"/>
    <property type="match status" value="1"/>
</dbReference>
<evidence type="ECO:0000256" key="2">
    <source>
        <dbReference type="ARBA" id="ARBA00022603"/>
    </source>
</evidence>
<evidence type="ECO:0000313" key="6">
    <source>
        <dbReference type="EMBL" id="ELR21190.1"/>
    </source>
</evidence>
<keyword evidence="2" id="KW-0489">Methyltransferase</keyword>
<dbReference type="AlphaFoldDB" id="L8H7S9"/>
<dbReference type="InterPro" id="IPR000241">
    <property type="entry name" value="RlmKL-like_Mtase"/>
</dbReference>
<gene>
    <name evidence="6" type="ORF">ACA1_285490</name>
</gene>
<dbReference type="OMA" id="EESHEWV"/>